<comment type="caution">
    <text evidence="1">The sequence shown here is derived from an EMBL/GenBank/DDBJ whole genome shotgun (WGS) entry which is preliminary data.</text>
</comment>
<evidence type="ECO:0000313" key="2">
    <source>
        <dbReference type="Proteomes" id="UP000886885"/>
    </source>
</evidence>
<reference evidence="1" key="1">
    <citation type="journal article" date="2020" name="bioRxiv">
        <title>Hybrid origin of Populus tomentosa Carr. identified through genome sequencing and phylogenomic analysis.</title>
        <authorList>
            <person name="An X."/>
            <person name="Gao K."/>
            <person name="Chen Z."/>
            <person name="Li J."/>
            <person name="Yang X."/>
            <person name="Yang X."/>
            <person name="Zhou J."/>
            <person name="Guo T."/>
            <person name="Zhao T."/>
            <person name="Huang S."/>
            <person name="Miao D."/>
            <person name="Khan W.U."/>
            <person name="Rao P."/>
            <person name="Ye M."/>
            <person name="Lei B."/>
            <person name="Liao W."/>
            <person name="Wang J."/>
            <person name="Ji L."/>
            <person name="Li Y."/>
            <person name="Guo B."/>
            <person name="Mustafa N.S."/>
            <person name="Li S."/>
            <person name="Yun Q."/>
            <person name="Keller S.R."/>
            <person name="Mao J."/>
            <person name="Zhang R."/>
            <person name="Strauss S.H."/>
        </authorList>
    </citation>
    <scope>NUCLEOTIDE SEQUENCE</scope>
    <source>
        <strain evidence="1">GM15</strain>
        <tissue evidence="1">Leaf</tissue>
    </source>
</reference>
<dbReference type="OrthoDB" id="45365at2759"/>
<proteinExistence type="predicted"/>
<dbReference type="PANTHER" id="PTHR47365">
    <property type="entry name" value="PLANT PROTEIN, PUTATIVE-RELATED"/>
    <property type="match status" value="1"/>
</dbReference>
<organism evidence="1 2">
    <name type="scientific">Populus tomentosa</name>
    <name type="common">Chinese white poplar</name>
    <dbReference type="NCBI Taxonomy" id="118781"/>
    <lineage>
        <taxon>Eukaryota</taxon>
        <taxon>Viridiplantae</taxon>
        <taxon>Streptophyta</taxon>
        <taxon>Embryophyta</taxon>
        <taxon>Tracheophyta</taxon>
        <taxon>Spermatophyta</taxon>
        <taxon>Magnoliopsida</taxon>
        <taxon>eudicotyledons</taxon>
        <taxon>Gunneridae</taxon>
        <taxon>Pentapetalae</taxon>
        <taxon>rosids</taxon>
        <taxon>fabids</taxon>
        <taxon>Malpighiales</taxon>
        <taxon>Salicaceae</taxon>
        <taxon>Saliceae</taxon>
        <taxon>Populus</taxon>
    </lineage>
</organism>
<evidence type="ECO:0008006" key="3">
    <source>
        <dbReference type="Google" id="ProtNLM"/>
    </source>
</evidence>
<dbReference type="PANTHER" id="PTHR47365:SF1">
    <property type="entry name" value="F-BOX_KELCH-REPEAT PROTEIN"/>
    <property type="match status" value="1"/>
</dbReference>
<dbReference type="Pfam" id="PF01344">
    <property type="entry name" value="Kelch_1"/>
    <property type="match status" value="2"/>
</dbReference>
<gene>
    <name evidence="1" type="ORF">POTOM_039392</name>
</gene>
<evidence type="ECO:0000313" key="1">
    <source>
        <dbReference type="EMBL" id="KAG6755978.1"/>
    </source>
</evidence>
<sequence>MGSLHSPPQPTTPPPSPEFSPSSYRVYASLCHKNVSSWIECYNPSNNTWSYVSSIPVLIENHVLKGFAMVTLGDSIYIIGGLQCSRARPPHNFDESGEFIDLGVDVLRSVLRYNVRSTQWSNVRSTQWSQSAPFGVPRYNFACAICENKIYVAGGKSSLDSRRGISCGEVYDPTLKVWNPLPGMSTLRYKCVVVTWQAEVLARFYFFVILLLPLVNFETL</sequence>
<protein>
    <recommendedName>
        <fullName evidence="3">Galactose oxidase/kelch repeat superfamily protein</fullName>
    </recommendedName>
</protein>
<dbReference type="Proteomes" id="UP000886885">
    <property type="component" value="Chromosome 11A"/>
</dbReference>
<keyword evidence="2" id="KW-1185">Reference proteome</keyword>
<dbReference type="AlphaFoldDB" id="A0A8X7YMH9"/>
<name>A0A8X7YMH9_POPTO</name>
<dbReference type="EMBL" id="JAAWWB010000021">
    <property type="protein sequence ID" value="KAG6755978.1"/>
    <property type="molecule type" value="Genomic_DNA"/>
</dbReference>
<dbReference type="InterPro" id="IPR006652">
    <property type="entry name" value="Kelch_1"/>
</dbReference>
<accession>A0A8X7YMH9</accession>